<dbReference type="SMART" id="SM00530">
    <property type="entry name" value="HTH_XRE"/>
    <property type="match status" value="1"/>
</dbReference>
<dbReference type="Gene3D" id="1.10.260.40">
    <property type="entry name" value="lambda repressor-like DNA-binding domains"/>
    <property type="match status" value="1"/>
</dbReference>
<dbReference type="PANTHER" id="PTHR46558:SF4">
    <property type="entry name" value="DNA-BIDING PHAGE PROTEIN"/>
    <property type="match status" value="1"/>
</dbReference>
<dbReference type="EMBL" id="VUMB01000073">
    <property type="protein sequence ID" value="MSS42033.1"/>
    <property type="molecule type" value="Genomic_DNA"/>
</dbReference>
<organism evidence="3 4">
    <name type="scientific">Clostridium scindens (strain JCM 10418 / VPI 12708)</name>
    <dbReference type="NCBI Taxonomy" id="29347"/>
    <lineage>
        <taxon>Bacteria</taxon>
        <taxon>Bacillati</taxon>
        <taxon>Bacillota</taxon>
        <taxon>Clostridia</taxon>
        <taxon>Lachnospirales</taxon>
        <taxon>Lachnospiraceae</taxon>
    </lineage>
</organism>
<reference evidence="3 4" key="1">
    <citation type="submission" date="2019-08" db="EMBL/GenBank/DDBJ databases">
        <title>In-depth cultivation of the pig gut microbiome towards novel bacterial diversity and tailored functional studies.</title>
        <authorList>
            <person name="Wylensek D."/>
            <person name="Hitch T.C.A."/>
            <person name="Clavel T."/>
        </authorList>
    </citation>
    <scope>NUCLEOTIDE SEQUENCE [LARGE SCALE GENOMIC DNA]</scope>
    <source>
        <strain evidence="3 4">BL-389-WT-3D</strain>
    </source>
</reference>
<dbReference type="AlphaFoldDB" id="A0A844F897"/>
<evidence type="ECO:0000256" key="1">
    <source>
        <dbReference type="ARBA" id="ARBA00023125"/>
    </source>
</evidence>
<name>A0A844F897_CLOSV</name>
<evidence type="ECO:0000313" key="3">
    <source>
        <dbReference type="EMBL" id="MSS42033.1"/>
    </source>
</evidence>
<dbReference type="GO" id="GO:0003677">
    <property type="term" value="F:DNA binding"/>
    <property type="evidence" value="ECO:0007669"/>
    <property type="project" value="UniProtKB-KW"/>
</dbReference>
<proteinExistence type="predicted"/>
<evidence type="ECO:0000259" key="2">
    <source>
        <dbReference type="PROSITE" id="PS50943"/>
    </source>
</evidence>
<comment type="caution">
    <text evidence="3">The sequence shown here is derived from an EMBL/GenBank/DDBJ whole genome shotgun (WGS) entry which is preliminary data.</text>
</comment>
<evidence type="ECO:0000313" key="4">
    <source>
        <dbReference type="Proteomes" id="UP000462363"/>
    </source>
</evidence>
<dbReference type="SUPFAM" id="SSF47413">
    <property type="entry name" value="lambda repressor-like DNA-binding domains"/>
    <property type="match status" value="1"/>
</dbReference>
<feature type="domain" description="HTH cro/C1-type" evidence="2">
    <location>
        <begin position="11"/>
        <end position="66"/>
    </location>
</feature>
<dbReference type="PROSITE" id="PS50943">
    <property type="entry name" value="HTH_CROC1"/>
    <property type="match status" value="1"/>
</dbReference>
<dbReference type="PANTHER" id="PTHR46558">
    <property type="entry name" value="TRACRIPTIONAL REGULATORY PROTEIN-RELATED-RELATED"/>
    <property type="match status" value="1"/>
</dbReference>
<accession>A0A844F897</accession>
<sequence length="112" mass="12723">MNTIMKTGQRIREIRKAQGITQNQLAEKLHVSPSFISRIENGSSSLTVDFSCEIADALHVVRQEIFCDLLINYQTEKADSISQKIELNIKKFPTQKQDEILAVIEFLASRLS</sequence>
<dbReference type="Pfam" id="PF01381">
    <property type="entry name" value="HTH_3"/>
    <property type="match status" value="1"/>
</dbReference>
<keyword evidence="1" id="KW-0238">DNA-binding</keyword>
<dbReference type="InterPro" id="IPR010982">
    <property type="entry name" value="Lambda_DNA-bd_dom_sf"/>
</dbReference>
<protein>
    <submittedName>
        <fullName evidence="3">Helix-turn-helix transcriptional regulator</fullName>
    </submittedName>
</protein>
<gene>
    <name evidence="3" type="ORF">FYJ37_17465</name>
</gene>
<dbReference type="Proteomes" id="UP000462363">
    <property type="component" value="Unassembled WGS sequence"/>
</dbReference>
<dbReference type="CDD" id="cd00093">
    <property type="entry name" value="HTH_XRE"/>
    <property type="match status" value="1"/>
</dbReference>
<dbReference type="InterPro" id="IPR001387">
    <property type="entry name" value="Cro/C1-type_HTH"/>
</dbReference>